<evidence type="ECO:0000313" key="6">
    <source>
        <dbReference type="EMBL" id="KAJ7332694.1"/>
    </source>
</evidence>
<proteinExistence type="inferred from homology"/>
<gene>
    <name evidence="6" type="ORF">JRQ81_014874</name>
</gene>
<keyword evidence="4" id="KW-0677">Repeat</keyword>
<dbReference type="Gene3D" id="3.80.10.10">
    <property type="entry name" value="Ribonuclease Inhibitor"/>
    <property type="match status" value="1"/>
</dbReference>
<comment type="similarity">
    <text evidence="1">Belongs to the LRRC42 family.</text>
</comment>
<dbReference type="EMBL" id="JAPFRF010000005">
    <property type="protein sequence ID" value="KAJ7332694.1"/>
    <property type="molecule type" value="Genomic_DNA"/>
</dbReference>
<accession>A0A9Q0XXI1</accession>
<dbReference type="Proteomes" id="UP001142489">
    <property type="component" value="Unassembled WGS sequence"/>
</dbReference>
<name>A0A9Q0XXI1_9SAUR</name>
<comment type="caution">
    <text evidence="6">The sequence shown here is derived from an EMBL/GenBank/DDBJ whole genome shotgun (WGS) entry which is preliminary data.</text>
</comment>
<evidence type="ECO:0000256" key="5">
    <source>
        <dbReference type="SAM" id="MobiDB-lite"/>
    </source>
</evidence>
<feature type="region of interest" description="Disordered" evidence="5">
    <location>
        <begin position="382"/>
        <end position="409"/>
    </location>
</feature>
<evidence type="ECO:0000256" key="3">
    <source>
        <dbReference type="ARBA" id="ARBA00022614"/>
    </source>
</evidence>
<dbReference type="InterPro" id="IPR001611">
    <property type="entry name" value="Leu-rich_rpt"/>
</dbReference>
<protein>
    <recommendedName>
        <fullName evidence="2">Leucine-rich repeat-containing protein 42</fullName>
    </recommendedName>
</protein>
<dbReference type="OrthoDB" id="120976at2759"/>
<evidence type="ECO:0000256" key="1">
    <source>
        <dbReference type="ARBA" id="ARBA00009297"/>
    </source>
</evidence>
<dbReference type="AlphaFoldDB" id="A0A9Q0XXI1"/>
<dbReference type="InterPro" id="IPR032675">
    <property type="entry name" value="LRR_dom_sf"/>
</dbReference>
<dbReference type="SUPFAM" id="SSF52047">
    <property type="entry name" value="RNI-like"/>
    <property type="match status" value="1"/>
</dbReference>
<keyword evidence="3" id="KW-0433">Leucine-rich repeat</keyword>
<dbReference type="InterPro" id="IPR039631">
    <property type="entry name" value="LRRC42"/>
</dbReference>
<organism evidence="6 7">
    <name type="scientific">Phrynocephalus forsythii</name>
    <dbReference type="NCBI Taxonomy" id="171643"/>
    <lineage>
        <taxon>Eukaryota</taxon>
        <taxon>Metazoa</taxon>
        <taxon>Chordata</taxon>
        <taxon>Craniata</taxon>
        <taxon>Vertebrata</taxon>
        <taxon>Euteleostomi</taxon>
        <taxon>Lepidosauria</taxon>
        <taxon>Squamata</taxon>
        <taxon>Bifurcata</taxon>
        <taxon>Unidentata</taxon>
        <taxon>Episquamata</taxon>
        <taxon>Toxicofera</taxon>
        <taxon>Iguania</taxon>
        <taxon>Acrodonta</taxon>
        <taxon>Agamidae</taxon>
        <taxon>Agaminae</taxon>
        <taxon>Phrynocephalus</taxon>
    </lineage>
</organism>
<evidence type="ECO:0000256" key="4">
    <source>
        <dbReference type="ARBA" id="ARBA00022737"/>
    </source>
</evidence>
<sequence>MSSYLCVENFHERGPVYVRENGCLYEVNENTPAGVKKSASNPRPSRLFSKGFSVELCMNRENDNGRTDHFVFTYTKEGNLRYSAKSLFSLVLSYVADNINHVDSLKSFPEQIAEKLFYAANARQKFAEPRTGLSALQKFTDAYGNLVLRTLCLKNSYLLISEKLEEIKSFQDLTCLDLSCCKLGDGHDLLGHITSEMLSSLTRVLLKDNCLSDAGLRKMTAPVRVMKRGLENLSVLDLSYNPGITSTGLRYLHCFKRLNYLDISGTDIKHTKAAICEVQTQMGLIHSEVYLKEFDHSSCKTRGWAEQTILQWEHEVIDKIKPEENLKSRTAAQHFYGKRRRTEEPFGSLLGEREKETSENLQFYRGSTEMSDFPLRNRKTEMAEELQNKKGLQLSRKERDFNQRSLVSQ</sequence>
<evidence type="ECO:0000313" key="7">
    <source>
        <dbReference type="Proteomes" id="UP001142489"/>
    </source>
</evidence>
<dbReference type="PANTHER" id="PTHR31994:SF3">
    <property type="entry name" value="LEUCINE-RICH REPEAT-CONTAINING PROTEIN 42"/>
    <property type="match status" value="1"/>
</dbReference>
<dbReference type="Pfam" id="PF13516">
    <property type="entry name" value="LRR_6"/>
    <property type="match status" value="2"/>
</dbReference>
<dbReference type="PANTHER" id="PTHR31994">
    <property type="entry name" value="LEUCINE-RICH REPEAT-CONTAINING PROTEIN 42"/>
    <property type="match status" value="1"/>
</dbReference>
<evidence type="ECO:0000256" key="2">
    <source>
        <dbReference type="ARBA" id="ARBA00014198"/>
    </source>
</evidence>
<keyword evidence="7" id="KW-1185">Reference proteome</keyword>
<reference evidence="6" key="1">
    <citation type="journal article" date="2023" name="DNA Res.">
        <title>Chromosome-level genome assembly of Phrynocephalus forsythii using third-generation DNA sequencing and Hi-C analysis.</title>
        <authorList>
            <person name="Qi Y."/>
            <person name="Zhao W."/>
            <person name="Zhao Y."/>
            <person name="Niu C."/>
            <person name="Cao S."/>
            <person name="Zhang Y."/>
        </authorList>
    </citation>
    <scope>NUCLEOTIDE SEQUENCE</scope>
    <source>
        <tissue evidence="6">Muscle</tissue>
    </source>
</reference>